<organism evidence="2 3">
    <name type="scientific">Canna indica</name>
    <name type="common">Indian-shot</name>
    <dbReference type="NCBI Taxonomy" id="4628"/>
    <lineage>
        <taxon>Eukaryota</taxon>
        <taxon>Viridiplantae</taxon>
        <taxon>Streptophyta</taxon>
        <taxon>Embryophyta</taxon>
        <taxon>Tracheophyta</taxon>
        <taxon>Spermatophyta</taxon>
        <taxon>Magnoliopsida</taxon>
        <taxon>Liliopsida</taxon>
        <taxon>Zingiberales</taxon>
        <taxon>Cannaceae</taxon>
        <taxon>Canna</taxon>
    </lineage>
</organism>
<dbReference type="SUPFAM" id="SSF56219">
    <property type="entry name" value="DNase I-like"/>
    <property type="match status" value="1"/>
</dbReference>
<dbReference type="Gene3D" id="3.60.10.10">
    <property type="entry name" value="Endonuclease/exonuclease/phosphatase"/>
    <property type="match status" value="1"/>
</dbReference>
<dbReference type="PANTHER" id="PTHR35218">
    <property type="entry name" value="RNASE H DOMAIN-CONTAINING PROTEIN"/>
    <property type="match status" value="1"/>
</dbReference>
<evidence type="ECO:0000259" key="1">
    <source>
        <dbReference type="Pfam" id="PF03372"/>
    </source>
</evidence>
<dbReference type="InterPro" id="IPR036691">
    <property type="entry name" value="Endo/exonu/phosph_ase_sf"/>
</dbReference>
<reference evidence="2 3" key="1">
    <citation type="submission" date="2023-10" db="EMBL/GenBank/DDBJ databases">
        <title>Chromosome-scale genome assembly provides insights into flower coloration mechanisms of Canna indica.</title>
        <authorList>
            <person name="Li C."/>
        </authorList>
    </citation>
    <scope>NUCLEOTIDE SEQUENCE [LARGE SCALE GENOMIC DNA]</scope>
    <source>
        <tissue evidence="2">Flower</tissue>
    </source>
</reference>
<keyword evidence="3" id="KW-1185">Reference proteome</keyword>
<gene>
    <name evidence="2" type="ORF">Cni_G07249</name>
</gene>
<name>A0AAQ3K0S1_9LILI</name>
<dbReference type="AlphaFoldDB" id="A0AAQ3K0S1"/>
<sequence>MRILWQPGAWKQAQYSPMKILFWNIRGAQKKGVLATLWYMVGNHKFDMVILQETHLLQEEAIAFLSKFKRQWEGVFVSNEGRYGGLIIFWRKNNFEVRCIYKNDQCINCLAKQGNGFPFLISGIYASTNYK</sequence>
<dbReference type="EMBL" id="CP136891">
    <property type="protein sequence ID" value="WOK98537.1"/>
    <property type="molecule type" value="Genomic_DNA"/>
</dbReference>
<evidence type="ECO:0000313" key="2">
    <source>
        <dbReference type="EMBL" id="WOK98537.1"/>
    </source>
</evidence>
<dbReference type="Pfam" id="PF03372">
    <property type="entry name" value="Exo_endo_phos"/>
    <property type="match status" value="1"/>
</dbReference>
<proteinExistence type="predicted"/>
<dbReference type="GO" id="GO:0003824">
    <property type="term" value="F:catalytic activity"/>
    <property type="evidence" value="ECO:0007669"/>
    <property type="project" value="InterPro"/>
</dbReference>
<dbReference type="Proteomes" id="UP001327560">
    <property type="component" value="Chromosome 2"/>
</dbReference>
<dbReference type="PANTHER" id="PTHR35218:SF9">
    <property type="entry name" value="ENDONUCLEASE_EXONUCLEASE_PHOSPHATASE DOMAIN-CONTAINING PROTEIN"/>
    <property type="match status" value="1"/>
</dbReference>
<dbReference type="InterPro" id="IPR005135">
    <property type="entry name" value="Endo/exonuclease/phosphatase"/>
</dbReference>
<accession>A0AAQ3K0S1</accession>
<feature type="domain" description="Endonuclease/exonuclease/phosphatase" evidence="1">
    <location>
        <begin position="22"/>
        <end position="106"/>
    </location>
</feature>
<evidence type="ECO:0000313" key="3">
    <source>
        <dbReference type="Proteomes" id="UP001327560"/>
    </source>
</evidence>
<protein>
    <recommendedName>
        <fullName evidence="1">Endonuclease/exonuclease/phosphatase domain-containing protein</fullName>
    </recommendedName>
</protein>